<dbReference type="InterPro" id="IPR005148">
    <property type="entry name" value="Arg-tRNA-synth_N"/>
</dbReference>
<comment type="catalytic activity">
    <reaction evidence="7 8">
        <text>tRNA(Arg) + L-arginine + ATP = L-arginyl-tRNA(Arg) + AMP + diphosphate</text>
        <dbReference type="Rhea" id="RHEA:20301"/>
        <dbReference type="Rhea" id="RHEA-COMP:9658"/>
        <dbReference type="Rhea" id="RHEA-COMP:9673"/>
        <dbReference type="ChEBI" id="CHEBI:30616"/>
        <dbReference type="ChEBI" id="CHEBI:32682"/>
        <dbReference type="ChEBI" id="CHEBI:33019"/>
        <dbReference type="ChEBI" id="CHEBI:78442"/>
        <dbReference type="ChEBI" id="CHEBI:78513"/>
        <dbReference type="ChEBI" id="CHEBI:456215"/>
        <dbReference type="EC" id="6.1.1.19"/>
    </reaction>
</comment>
<evidence type="ECO:0000256" key="2">
    <source>
        <dbReference type="ARBA" id="ARBA00022598"/>
    </source>
</evidence>
<dbReference type="InterPro" id="IPR001278">
    <property type="entry name" value="Arg-tRNA-ligase"/>
</dbReference>
<sequence length="568" mass="65222">MLKETIVNLLKDVVSPTKEEIEKLLEVPPNPDLGDIAFPCFILAKQFKKNPTVIAAEIAEQLNNNQKSENINVQSQGAYINFFFKNEVWSEKLLNSILKKDFTKMEIGNNERIIIDMSSPNIAKPFGIGHLRSTMIGNALYHIYKTAGYDPVRVNHLGDWGTQFGKQITAYKRWGDPQKMEENAIHECLQLYVKFHEEAENDPELEKEARLWFKKLEDGDEEATELWKFFIELSLKEFKFMYDKLGVEFDYYLGESFYNDKMSPVVLELKEKGLLEESEGAMVVRLDEAEMPPCLILKSDGTTIYPTRDLATAIYRHEEMQGSKILYVVGAEQQLHFKQVFAVLDKMGKAWSSDCEHIPFGLMKYEGKKMSTRRGKVIFLEKVLEEAVTKATEIINEKSPELSNKNEVAEAIGIGSVIFNDLKNNRIQEVDFSLEDALNFEGETGPYVQYTYARTQSLLEKGAWDEAWINELTLTDGKHLNDQASWGLTKELMNFPNVIQHALKKNEPSVLARYVLEIAKKFNRYYNQVRINVEDENEKKTKLILTYATGKILKESIHCLGLKSPSKI</sequence>
<dbReference type="SUPFAM" id="SSF52374">
    <property type="entry name" value="Nucleotidylyl transferase"/>
    <property type="match status" value="1"/>
</dbReference>
<dbReference type="EC" id="6.1.1.19" evidence="8"/>
<evidence type="ECO:0000313" key="12">
    <source>
        <dbReference type="EMBL" id="MDP5275754.1"/>
    </source>
</evidence>
<feature type="short sequence motif" description="'HIGH' region" evidence="8">
    <location>
        <begin position="120"/>
        <end position="130"/>
    </location>
</feature>
<dbReference type="SUPFAM" id="SSF47323">
    <property type="entry name" value="Anticodon-binding domain of a subclass of class I aminoacyl-tRNA synthetases"/>
    <property type="match status" value="1"/>
</dbReference>
<comment type="subunit">
    <text evidence="8">Monomer.</text>
</comment>
<dbReference type="RefSeq" id="WP_305993063.1">
    <property type="nucleotide sequence ID" value="NZ_JAVAMP010000009.1"/>
</dbReference>
<comment type="similarity">
    <text evidence="1 8 9">Belongs to the class-I aminoacyl-tRNA synthetase family.</text>
</comment>
<feature type="domain" description="DALR anticodon binding" evidence="10">
    <location>
        <begin position="448"/>
        <end position="568"/>
    </location>
</feature>
<dbReference type="SMART" id="SM00836">
    <property type="entry name" value="DALR_1"/>
    <property type="match status" value="1"/>
</dbReference>
<dbReference type="CDD" id="cd00671">
    <property type="entry name" value="ArgRS_core"/>
    <property type="match status" value="1"/>
</dbReference>
<dbReference type="InterPro" id="IPR036695">
    <property type="entry name" value="Arg-tRNA-synth_N_sf"/>
</dbReference>
<dbReference type="EMBL" id="JAVAMP010000009">
    <property type="protein sequence ID" value="MDP5275754.1"/>
    <property type="molecule type" value="Genomic_DNA"/>
</dbReference>
<organism evidence="12 13">
    <name type="scientific">Chengkuizengella axinellae</name>
    <dbReference type="NCBI Taxonomy" id="3064388"/>
    <lineage>
        <taxon>Bacteria</taxon>
        <taxon>Bacillati</taxon>
        <taxon>Bacillota</taxon>
        <taxon>Bacilli</taxon>
        <taxon>Bacillales</taxon>
        <taxon>Paenibacillaceae</taxon>
        <taxon>Chengkuizengella</taxon>
    </lineage>
</organism>
<keyword evidence="4 8" id="KW-0067">ATP-binding</keyword>
<dbReference type="Pfam" id="PF00750">
    <property type="entry name" value="tRNA-synt_1d"/>
    <property type="match status" value="1"/>
</dbReference>
<dbReference type="InterPro" id="IPR008909">
    <property type="entry name" value="DALR_anticod-bd"/>
</dbReference>
<evidence type="ECO:0000259" key="11">
    <source>
        <dbReference type="SMART" id="SM01016"/>
    </source>
</evidence>
<evidence type="ECO:0000256" key="7">
    <source>
        <dbReference type="ARBA" id="ARBA00049339"/>
    </source>
</evidence>
<dbReference type="Gene3D" id="3.40.50.620">
    <property type="entry name" value="HUPs"/>
    <property type="match status" value="1"/>
</dbReference>
<dbReference type="Gene3D" id="3.30.1360.70">
    <property type="entry name" value="Arginyl tRNA synthetase N-terminal domain"/>
    <property type="match status" value="1"/>
</dbReference>
<feature type="domain" description="Arginyl tRNA synthetase N-terminal" evidence="11">
    <location>
        <begin position="4"/>
        <end position="84"/>
    </location>
</feature>
<dbReference type="SUPFAM" id="SSF55190">
    <property type="entry name" value="Arginyl-tRNA synthetase (ArgRS), N-terminal 'additional' domain"/>
    <property type="match status" value="1"/>
</dbReference>
<evidence type="ECO:0000256" key="6">
    <source>
        <dbReference type="ARBA" id="ARBA00023146"/>
    </source>
</evidence>
<evidence type="ECO:0000256" key="5">
    <source>
        <dbReference type="ARBA" id="ARBA00022917"/>
    </source>
</evidence>
<keyword evidence="8" id="KW-0963">Cytoplasm</keyword>
<comment type="subcellular location">
    <subcellularLocation>
        <location evidence="8">Cytoplasm</location>
    </subcellularLocation>
</comment>
<dbReference type="InterPro" id="IPR009080">
    <property type="entry name" value="tRNAsynth_Ia_anticodon-bd"/>
</dbReference>
<dbReference type="SMART" id="SM01016">
    <property type="entry name" value="Arg_tRNA_synt_N"/>
    <property type="match status" value="1"/>
</dbReference>
<evidence type="ECO:0000256" key="8">
    <source>
        <dbReference type="HAMAP-Rule" id="MF_00123"/>
    </source>
</evidence>
<dbReference type="InterPro" id="IPR014729">
    <property type="entry name" value="Rossmann-like_a/b/a_fold"/>
</dbReference>
<evidence type="ECO:0000259" key="10">
    <source>
        <dbReference type="SMART" id="SM00836"/>
    </source>
</evidence>
<name>A0ABT9J2B1_9BACL</name>
<dbReference type="InterPro" id="IPR035684">
    <property type="entry name" value="ArgRS_core"/>
</dbReference>
<keyword evidence="2 8" id="KW-0436">Ligase</keyword>
<evidence type="ECO:0000313" key="13">
    <source>
        <dbReference type="Proteomes" id="UP001231941"/>
    </source>
</evidence>
<gene>
    <name evidence="8 12" type="primary">argS</name>
    <name evidence="12" type="ORF">Q5Y73_16715</name>
</gene>
<evidence type="ECO:0000256" key="1">
    <source>
        <dbReference type="ARBA" id="ARBA00005594"/>
    </source>
</evidence>
<dbReference type="HAMAP" id="MF_00123">
    <property type="entry name" value="Arg_tRNA_synth"/>
    <property type="match status" value="1"/>
</dbReference>
<dbReference type="Gene3D" id="1.10.730.10">
    <property type="entry name" value="Isoleucyl-tRNA Synthetase, Domain 1"/>
    <property type="match status" value="1"/>
</dbReference>
<keyword evidence="5 8" id="KW-0648">Protein biosynthesis</keyword>
<dbReference type="Proteomes" id="UP001231941">
    <property type="component" value="Unassembled WGS sequence"/>
</dbReference>
<dbReference type="Pfam" id="PF05746">
    <property type="entry name" value="DALR_1"/>
    <property type="match status" value="1"/>
</dbReference>
<dbReference type="PANTHER" id="PTHR11956:SF5">
    <property type="entry name" value="ARGININE--TRNA LIGASE, CYTOPLASMIC"/>
    <property type="match status" value="1"/>
</dbReference>
<evidence type="ECO:0000256" key="4">
    <source>
        <dbReference type="ARBA" id="ARBA00022840"/>
    </source>
</evidence>
<dbReference type="NCBIfam" id="TIGR00456">
    <property type="entry name" value="argS"/>
    <property type="match status" value="1"/>
</dbReference>
<dbReference type="GO" id="GO:0004814">
    <property type="term" value="F:arginine-tRNA ligase activity"/>
    <property type="evidence" value="ECO:0007669"/>
    <property type="project" value="UniProtKB-EC"/>
</dbReference>
<dbReference type="PANTHER" id="PTHR11956">
    <property type="entry name" value="ARGINYL-TRNA SYNTHETASE"/>
    <property type="match status" value="1"/>
</dbReference>
<keyword evidence="13" id="KW-1185">Reference proteome</keyword>
<protein>
    <recommendedName>
        <fullName evidence="8">Arginine--tRNA ligase</fullName>
        <ecNumber evidence="8">6.1.1.19</ecNumber>
    </recommendedName>
    <alternativeName>
        <fullName evidence="8">Arginyl-tRNA synthetase</fullName>
        <shortName evidence="8">ArgRS</shortName>
    </alternativeName>
</protein>
<proteinExistence type="inferred from homology"/>
<comment type="caution">
    <text evidence="12">The sequence shown here is derived from an EMBL/GenBank/DDBJ whole genome shotgun (WGS) entry which is preliminary data.</text>
</comment>
<dbReference type="Pfam" id="PF03485">
    <property type="entry name" value="Arg_tRNA_synt_N"/>
    <property type="match status" value="1"/>
</dbReference>
<keyword evidence="3 8" id="KW-0547">Nucleotide-binding</keyword>
<evidence type="ECO:0000256" key="9">
    <source>
        <dbReference type="RuleBase" id="RU363038"/>
    </source>
</evidence>
<dbReference type="PRINTS" id="PR01038">
    <property type="entry name" value="TRNASYNTHARG"/>
</dbReference>
<accession>A0ABT9J2B1</accession>
<keyword evidence="6 8" id="KW-0030">Aminoacyl-tRNA synthetase</keyword>
<evidence type="ECO:0000256" key="3">
    <source>
        <dbReference type="ARBA" id="ARBA00022741"/>
    </source>
</evidence>
<reference evidence="12 13" key="1">
    <citation type="submission" date="2023-08" db="EMBL/GenBank/DDBJ databases">
        <authorList>
            <person name="Park J.-S."/>
        </authorList>
    </citation>
    <scope>NUCLEOTIDE SEQUENCE [LARGE SCALE GENOMIC DNA]</scope>
    <source>
        <strain evidence="12 13">2205SS18-9</strain>
    </source>
</reference>